<feature type="compositionally biased region" description="Acidic residues" evidence="1">
    <location>
        <begin position="144"/>
        <end position="153"/>
    </location>
</feature>
<dbReference type="AlphaFoldDB" id="A0A3D8QXK6"/>
<name>A0A3D8QXK6_9HELO</name>
<organism evidence="2 3">
    <name type="scientific">Coleophoma cylindrospora</name>
    <dbReference type="NCBI Taxonomy" id="1849047"/>
    <lineage>
        <taxon>Eukaryota</taxon>
        <taxon>Fungi</taxon>
        <taxon>Dikarya</taxon>
        <taxon>Ascomycota</taxon>
        <taxon>Pezizomycotina</taxon>
        <taxon>Leotiomycetes</taxon>
        <taxon>Helotiales</taxon>
        <taxon>Dermateaceae</taxon>
        <taxon>Coleophoma</taxon>
    </lineage>
</organism>
<feature type="compositionally biased region" description="Acidic residues" evidence="1">
    <location>
        <begin position="197"/>
        <end position="207"/>
    </location>
</feature>
<keyword evidence="3" id="KW-1185">Reference proteome</keyword>
<feature type="region of interest" description="Disordered" evidence="1">
    <location>
        <begin position="15"/>
        <end position="50"/>
    </location>
</feature>
<gene>
    <name evidence="2" type="ORF">BP6252_10144</name>
</gene>
<reference evidence="2 3" key="1">
    <citation type="journal article" date="2018" name="IMA Fungus">
        <title>IMA Genome-F 9: Draft genome sequence of Annulohypoxylon stygium, Aspergillus mulundensis, Berkeleyomyces basicola (syn. Thielaviopsis basicola), Ceratocystis smalleyi, two Cercospora beticola strains, Coleophoma cylindrospora, Fusarium fracticaudum, Phialophora cf. hyalina, and Morchella septimelata.</title>
        <authorList>
            <person name="Wingfield B.D."/>
            <person name="Bills G.F."/>
            <person name="Dong Y."/>
            <person name="Huang W."/>
            <person name="Nel W.J."/>
            <person name="Swalarsk-Parry B.S."/>
            <person name="Vaghefi N."/>
            <person name="Wilken P.M."/>
            <person name="An Z."/>
            <person name="de Beer Z.W."/>
            <person name="De Vos L."/>
            <person name="Chen L."/>
            <person name="Duong T.A."/>
            <person name="Gao Y."/>
            <person name="Hammerbacher A."/>
            <person name="Kikkert J.R."/>
            <person name="Li Y."/>
            <person name="Li H."/>
            <person name="Li K."/>
            <person name="Li Q."/>
            <person name="Liu X."/>
            <person name="Ma X."/>
            <person name="Naidoo K."/>
            <person name="Pethybridge S.J."/>
            <person name="Sun J."/>
            <person name="Steenkamp E.T."/>
            <person name="van der Nest M.A."/>
            <person name="van Wyk S."/>
            <person name="Wingfield M.J."/>
            <person name="Xiong C."/>
            <person name="Yue Q."/>
            <person name="Zhang X."/>
        </authorList>
    </citation>
    <scope>NUCLEOTIDE SEQUENCE [LARGE SCALE GENOMIC DNA]</scope>
    <source>
        <strain evidence="2 3">BP6252</strain>
    </source>
</reference>
<dbReference type="EMBL" id="PDLM01000011">
    <property type="protein sequence ID" value="RDW66509.1"/>
    <property type="molecule type" value="Genomic_DNA"/>
</dbReference>
<accession>A0A3D8QXK6</accession>
<comment type="caution">
    <text evidence="2">The sequence shown here is derived from an EMBL/GenBank/DDBJ whole genome shotgun (WGS) entry which is preliminary data.</text>
</comment>
<feature type="compositionally biased region" description="Polar residues" evidence="1">
    <location>
        <begin position="38"/>
        <end position="50"/>
    </location>
</feature>
<feature type="compositionally biased region" description="Low complexity" evidence="1">
    <location>
        <begin position="27"/>
        <end position="37"/>
    </location>
</feature>
<feature type="region of interest" description="Disordered" evidence="1">
    <location>
        <begin position="137"/>
        <end position="159"/>
    </location>
</feature>
<dbReference type="Proteomes" id="UP000256645">
    <property type="component" value="Unassembled WGS sequence"/>
</dbReference>
<proteinExistence type="predicted"/>
<evidence type="ECO:0000313" key="2">
    <source>
        <dbReference type="EMBL" id="RDW66509.1"/>
    </source>
</evidence>
<protein>
    <submittedName>
        <fullName evidence="2">Uncharacterized protein</fullName>
    </submittedName>
</protein>
<evidence type="ECO:0000256" key="1">
    <source>
        <dbReference type="SAM" id="MobiDB-lite"/>
    </source>
</evidence>
<feature type="region of interest" description="Disordered" evidence="1">
    <location>
        <begin position="184"/>
        <end position="207"/>
    </location>
</feature>
<sequence length="350" mass="37630">MDRLAIKAKRYLYMGSEKTCPPRRNPRTSTPNTDPSNDASSNPPQRLNFSKSITSDISSRASCITSLNTNLRGNDDTILHDLPGKTILGAIVVEDQGIPLSSALGAGEVSADIKCISGAAMSALHVSEAERTILRVGGAANDSGTEDVRDEDLEGWRVGSDDGRFELHARDDDDFAQRPGEVGELLELQEDQKTENGNDDDDGSDADDADQLQALAESGLESPERLDGKDNDANIGADALVCMLGWLGVGVGKKSTYQCCRHESKDLVIKTLGTGVIRLVEKGIKGCTLQAVEQPLNQSENNVQANGAVDKLAEGLGCKSKVKEQEGHLNDEVHPNVIDLFSEESLWLCR</sequence>
<evidence type="ECO:0000313" key="3">
    <source>
        <dbReference type="Proteomes" id="UP000256645"/>
    </source>
</evidence>